<dbReference type="Pfam" id="PF07557">
    <property type="entry name" value="Shugoshin_C"/>
    <property type="match status" value="1"/>
</dbReference>
<organism evidence="12 13">
    <name type="scientific">Hymenochirus boettgeri</name>
    <name type="common">Congo dwarf clawed frog</name>
    <dbReference type="NCBI Taxonomy" id="247094"/>
    <lineage>
        <taxon>Eukaryota</taxon>
        <taxon>Metazoa</taxon>
        <taxon>Chordata</taxon>
        <taxon>Craniata</taxon>
        <taxon>Vertebrata</taxon>
        <taxon>Euteleostomi</taxon>
        <taxon>Amphibia</taxon>
        <taxon>Batrachia</taxon>
        <taxon>Anura</taxon>
        <taxon>Pipoidea</taxon>
        <taxon>Pipidae</taxon>
        <taxon>Pipinae</taxon>
        <taxon>Hymenochirus</taxon>
    </lineage>
</organism>
<keyword evidence="4" id="KW-0132">Cell division</keyword>
<evidence type="ECO:0000256" key="4">
    <source>
        <dbReference type="ARBA" id="ARBA00022618"/>
    </source>
</evidence>
<dbReference type="Proteomes" id="UP000812440">
    <property type="component" value="Chromosome 9"/>
</dbReference>
<evidence type="ECO:0000256" key="7">
    <source>
        <dbReference type="ARBA" id="ARBA00023306"/>
    </source>
</evidence>
<dbReference type="GO" id="GO:0000776">
    <property type="term" value="C:kinetochore"/>
    <property type="evidence" value="ECO:0007669"/>
    <property type="project" value="TreeGrafter"/>
</dbReference>
<feature type="coiled-coil region" evidence="9">
    <location>
        <begin position="61"/>
        <end position="88"/>
    </location>
</feature>
<feature type="compositionally biased region" description="Polar residues" evidence="10">
    <location>
        <begin position="938"/>
        <end position="959"/>
    </location>
</feature>
<feature type="compositionally biased region" description="Polar residues" evidence="10">
    <location>
        <begin position="258"/>
        <end position="275"/>
    </location>
</feature>
<keyword evidence="7" id="KW-0131">Cell cycle</keyword>
<protein>
    <recommendedName>
        <fullName evidence="11">Shugoshin C-terminal domain-containing protein</fullName>
    </recommendedName>
</protein>
<feature type="region of interest" description="Disordered" evidence="10">
    <location>
        <begin position="425"/>
        <end position="464"/>
    </location>
</feature>
<comment type="subcellular location">
    <subcellularLocation>
        <location evidence="1">Chromosome</location>
        <location evidence="1">Centromere</location>
    </subcellularLocation>
</comment>
<feature type="compositionally biased region" description="Basic and acidic residues" evidence="10">
    <location>
        <begin position="452"/>
        <end position="464"/>
    </location>
</feature>
<evidence type="ECO:0000256" key="5">
    <source>
        <dbReference type="ARBA" id="ARBA00022829"/>
    </source>
</evidence>
<evidence type="ECO:0000256" key="10">
    <source>
        <dbReference type="SAM" id="MobiDB-lite"/>
    </source>
</evidence>
<evidence type="ECO:0000256" key="3">
    <source>
        <dbReference type="ARBA" id="ARBA00022454"/>
    </source>
</evidence>
<feature type="compositionally biased region" description="Basic residues" evidence="10">
    <location>
        <begin position="429"/>
        <end position="443"/>
    </location>
</feature>
<dbReference type="GO" id="GO:0045132">
    <property type="term" value="P:meiotic chromosome segregation"/>
    <property type="evidence" value="ECO:0007669"/>
    <property type="project" value="InterPro"/>
</dbReference>
<dbReference type="InterPro" id="IPR011515">
    <property type="entry name" value="Shugoshin_C"/>
</dbReference>
<dbReference type="AlphaFoldDB" id="A0A8T2IME9"/>
<dbReference type="GO" id="GO:0051177">
    <property type="term" value="P:meiotic sister chromatid cohesion"/>
    <property type="evidence" value="ECO:0007669"/>
    <property type="project" value="TreeGrafter"/>
</dbReference>
<reference evidence="12" key="1">
    <citation type="thesis" date="2020" institute="ProQuest LLC" country="789 East Eisenhower Parkway, Ann Arbor, MI, USA">
        <title>Comparative Genomics and Chromosome Evolution.</title>
        <authorList>
            <person name="Mudd A.B."/>
        </authorList>
    </citation>
    <scope>NUCLEOTIDE SEQUENCE</scope>
    <source>
        <strain evidence="12">Female2</strain>
        <tissue evidence="12">Blood</tissue>
    </source>
</reference>
<keyword evidence="3" id="KW-0158">Chromosome</keyword>
<feature type="domain" description="Shugoshin C-terminal" evidence="11">
    <location>
        <begin position="971"/>
        <end position="991"/>
    </location>
</feature>
<evidence type="ECO:0000256" key="2">
    <source>
        <dbReference type="ARBA" id="ARBA00010845"/>
    </source>
</evidence>
<gene>
    <name evidence="12" type="ORF">GDO86_017129</name>
</gene>
<dbReference type="EMBL" id="JAACNH010000009">
    <property type="protein sequence ID" value="KAG8432766.1"/>
    <property type="molecule type" value="Genomic_DNA"/>
</dbReference>
<proteinExistence type="inferred from homology"/>
<evidence type="ECO:0000313" key="12">
    <source>
        <dbReference type="EMBL" id="KAG8432767.1"/>
    </source>
</evidence>
<dbReference type="GO" id="GO:0051301">
    <property type="term" value="P:cell division"/>
    <property type="evidence" value="ECO:0007669"/>
    <property type="project" value="UniProtKB-KW"/>
</dbReference>
<keyword evidence="5" id="KW-0159">Chromosome partition</keyword>
<comment type="caution">
    <text evidence="12">The sequence shown here is derived from an EMBL/GenBank/DDBJ whole genome shotgun (WGS) entry which is preliminary data.</text>
</comment>
<accession>A0A8T2IME9</accession>
<dbReference type="GO" id="GO:0005634">
    <property type="term" value="C:nucleus"/>
    <property type="evidence" value="ECO:0007669"/>
    <property type="project" value="InterPro"/>
</dbReference>
<comment type="similarity">
    <text evidence="2">Belongs to the shugoshin family.</text>
</comment>
<evidence type="ECO:0000259" key="11">
    <source>
        <dbReference type="Pfam" id="PF07557"/>
    </source>
</evidence>
<feature type="region of interest" description="Disordered" evidence="10">
    <location>
        <begin position="257"/>
        <end position="296"/>
    </location>
</feature>
<feature type="compositionally biased region" description="Basic residues" evidence="10">
    <location>
        <begin position="1008"/>
        <end position="1017"/>
    </location>
</feature>
<keyword evidence="8" id="KW-0137">Centromere</keyword>
<keyword evidence="13" id="KW-1185">Reference proteome</keyword>
<feature type="region of interest" description="Disordered" evidence="10">
    <location>
        <begin position="564"/>
        <end position="612"/>
    </location>
</feature>
<dbReference type="PANTHER" id="PTHR21577:SF3">
    <property type="entry name" value="SHUGOSHIN 1-RELATED"/>
    <property type="match status" value="1"/>
</dbReference>
<evidence type="ECO:0000256" key="1">
    <source>
        <dbReference type="ARBA" id="ARBA00004584"/>
    </source>
</evidence>
<dbReference type="InterPro" id="IPR038889">
    <property type="entry name" value="Shugoshin1/2"/>
</dbReference>
<dbReference type="PANTHER" id="PTHR21577">
    <property type="entry name" value="SHUGOSHIN"/>
    <property type="match status" value="1"/>
</dbReference>
<dbReference type="OrthoDB" id="5990092at2759"/>
<evidence type="ECO:0000256" key="6">
    <source>
        <dbReference type="ARBA" id="ARBA00023054"/>
    </source>
</evidence>
<dbReference type="EMBL" id="JAACNH010000009">
    <property type="protein sequence ID" value="KAG8432767.1"/>
    <property type="molecule type" value="Genomic_DNA"/>
</dbReference>
<evidence type="ECO:0000313" key="13">
    <source>
        <dbReference type="Proteomes" id="UP000812440"/>
    </source>
</evidence>
<feature type="region of interest" description="Disordered" evidence="10">
    <location>
        <begin position="933"/>
        <end position="1023"/>
    </location>
</feature>
<name>A0A8T2IME9_9PIPI</name>
<sequence length="1023" mass="115328">MNMDVQPNASFATLQSVKERMREKIHGSLKTAKLNTSLAAKIKTKTLNNSSILKISLKHNNKALACALTAEKEKARRLENDKMFLHKEVKMLHFQNSLLRQNLNIVNKMLKDIDLFMNINLPAAIEISNTEQSPDVSMTGERTSERISHHSALFLDENQGSRLTGKALRVPSSSVEERRNTGITHSETNLVSSKPAPLTEKLTLHTLVTESLKMITENKSDLLNSNHMDLAPREECNSDIFNSDICGFVTMRKKRSTVSHSSTQSVKTDFNQSKRSGGESCDSGQWEHNADGTNKTNTPYCGLSDEGSMFCEYNPQGPSQRRRQSEIINGAQSLNIFSGQENTNKDLALCSESVFPLDLQRVESVYSKTDIGHQDGNKNVEQEKTIYDADMELTTSEAAKIISVSSSNKTQLKTAKSCIPIKQDSSSLRKVKHAGREKTKKSKKNDASSVDNEEHSNKNHDDKSFDLENKYSVIEQKDVNSTKFVKSVLQGLLPQSINKKNNQNRKTYELSQPIKQEECESFGNDIKSKCHLEKIQILEHQFRDERAVCSASQVTSHNMMILQDEHPGGFIQPPHEKEIKDKPNPSSKPAQFKNSTSNGNSNKKRSKTSVRKTNSILQEHCLEVEINEMNTYPKHQLVHAWKTEEVSKLSKNTMPFQQTDIRRETYFVNSGAEGKLFALAECVPGAEGNKYRRETYVIHEPNTLIKASDDNSTRDVSISLGNSMTSPSVKELFQKKNGSQSDLQKITNSAQTSLLATTKIQEGKSVLDNLTSKAMHEDNHGLYSSGFLCEKDKRKTYILPVKENGTRCEKVTLVGDSFIDLPISQPCKKTRFLSEALKNDQDSFVLDMVSESILDSVMDGNSCLSFSPASNAKNHSYLEKTLNNDLDLALLPYEENNSEKIFMPSMNFSVYSDYYNKSLEDNEREDLELETLDKQETATKPFQDLTNTTLGSNKQSPKSYSEEDAEQRGVSRRKRNPVNYKEPNLGSKLRRGDSNTDTEFLHSPIHKEKLKKRRKMKVKSEKC</sequence>
<feature type="compositionally biased region" description="Basic and acidic residues" evidence="10">
    <location>
        <begin position="574"/>
        <end position="583"/>
    </location>
</feature>
<evidence type="ECO:0000256" key="9">
    <source>
        <dbReference type="SAM" id="Coils"/>
    </source>
</evidence>
<evidence type="ECO:0000256" key="8">
    <source>
        <dbReference type="ARBA" id="ARBA00023328"/>
    </source>
</evidence>
<keyword evidence="6 9" id="KW-0175">Coiled coil</keyword>